<dbReference type="InterPro" id="IPR000086">
    <property type="entry name" value="NUDIX_hydrolase_dom"/>
</dbReference>
<dbReference type="PANTHER" id="PTHR43736:SF4">
    <property type="entry name" value="SLR1690 PROTEIN"/>
    <property type="match status" value="1"/>
</dbReference>
<dbReference type="PANTHER" id="PTHR43736">
    <property type="entry name" value="ADP-RIBOSE PYROPHOSPHATASE"/>
    <property type="match status" value="1"/>
</dbReference>
<name>A0A4Q7PAJ5_9BACT</name>
<dbReference type="InterPro" id="IPR036388">
    <property type="entry name" value="WH-like_DNA-bd_sf"/>
</dbReference>
<dbReference type="EMBL" id="SGXG01000001">
    <property type="protein sequence ID" value="RZS97205.1"/>
    <property type="molecule type" value="Genomic_DNA"/>
</dbReference>
<proteinExistence type="predicted"/>
<protein>
    <submittedName>
        <fullName evidence="2">ADP-ribose pyrophosphatase YjhB (NUDIX family)</fullName>
    </submittedName>
</protein>
<feature type="domain" description="Nudix hydrolase" evidence="1">
    <location>
        <begin position="25"/>
        <end position="171"/>
    </location>
</feature>
<dbReference type="SUPFAM" id="SSF55811">
    <property type="entry name" value="Nudix"/>
    <property type="match status" value="1"/>
</dbReference>
<dbReference type="InterPro" id="IPR054105">
    <property type="entry name" value="WHD_NrtR"/>
</dbReference>
<dbReference type="Pfam" id="PF00293">
    <property type="entry name" value="NUDIX"/>
    <property type="match status" value="1"/>
</dbReference>
<dbReference type="Gene3D" id="3.90.79.10">
    <property type="entry name" value="Nucleoside Triphosphate Pyrophosphohydrolase"/>
    <property type="match status" value="1"/>
</dbReference>
<dbReference type="CDD" id="cd18873">
    <property type="entry name" value="NUDIX_NadM_like"/>
    <property type="match status" value="1"/>
</dbReference>
<dbReference type="InterPro" id="IPR036390">
    <property type="entry name" value="WH_DNA-bd_sf"/>
</dbReference>
<keyword evidence="3" id="KW-1185">Reference proteome</keyword>
<reference evidence="2 3" key="1">
    <citation type="submission" date="2019-02" db="EMBL/GenBank/DDBJ databases">
        <title>Genomic Encyclopedia of Archaeal and Bacterial Type Strains, Phase II (KMG-II): from individual species to whole genera.</title>
        <authorList>
            <person name="Goeker M."/>
        </authorList>
    </citation>
    <scope>NUCLEOTIDE SEQUENCE [LARGE SCALE GENOMIC DNA]</scope>
    <source>
        <strain evidence="2 3">DSM 21411</strain>
    </source>
</reference>
<dbReference type="AlphaFoldDB" id="A0A4Q7PAJ5"/>
<sequence length="257" mass="29802">MLTFEIMLEVDENKSLEGNVELVPQLTLDCVIFGFHGSSLKVLLLKWKGTEYYSLPGGTVKQEESLDDAAIRVLKERTGLDKIFLRQFYTFGKVERYDRESIRKKLAHLVNPDLWYKRPISVGYYALVDFEEVFPNPDLLSESCGWWDLSDVPELLFDHNEILEKALHALRLELSFQPVGLNLLPEKFTMPDMMRMYEAILGKKIDPRNFQKKILKSGIVIKLDEVKKGVAHKSPFLYKFDANKYEEVLKEGGLFFI</sequence>
<dbReference type="Pfam" id="PF21906">
    <property type="entry name" value="WHD_NrtR"/>
    <property type="match status" value="1"/>
</dbReference>
<dbReference type="Gene3D" id="1.10.10.10">
    <property type="entry name" value="Winged helix-like DNA-binding domain superfamily/Winged helix DNA-binding domain"/>
    <property type="match status" value="1"/>
</dbReference>
<organism evidence="2 3">
    <name type="scientific">Cecembia calidifontis</name>
    <dbReference type="NCBI Taxonomy" id="1187080"/>
    <lineage>
        <taxon>Bacteria</taxon>
        <taxon>Pseudomonadati</taxon>
        <taxon>Bacteroidota</taxon>
        <taxon>Cytophagia</taxon>
        <taxon>Cytophagales</taxon>
        <taxon>Cyclobacteriaceae</taxon>
        <taxon>Cecembia</taxon>
    </lineage>
</organism>
<dbReference type="Proteomes" id="UP000292209">
    <property type="component" value="Unassembled WGS sequence"/>
</dbReference>
<dbReference type="SUPFAM" id="SSF46785">
    <property type="entry name" value="Winged helix' DNA-binding domain"/>
    <property type="match status" value="1"/>
</dbReference>
<evidence type="ECO:0000313" key="3">
    <source>
        <dbReference type="Proteomes" id="UP000292209"/>
    </source>
</evidence>
<dbReference type="InterPro" id="IPR015797">
    <property type="entry name" value="NUDIX_hydrolase-like_dom_sf"/>
</dbReference>
<comment type="caution">
    <text evidence="2">The sequence shown here is derived from an EMBL/GenBank/DDBJ whole genome shotgun (WGS) entry which is preliminary data.</text>
</comment>
<evidence type="ECO:0000259" key="1">
    <source>
        <dbReference type="PROSITE" id="PS51462"/>
    </source>
</evidence>
<gene>
    <name evidence="2" type="ORF">BC751_2803</name>
</gene>
<accession>A0A4Q7PAJ5</accession>
<dbReference type="PROSITE" id="PS51462">
    <property type="entry name" value="NUDIX"/>
    <property type="match status" value="1"/>
</dbReference>
<evidence type="ECO:0000313" key="2">
    <source>
        <dbReference type="EMBL" id="RZS97205.1"/>
    </source>
</evidence>